<comment type="caution">
    <text evidence="1">The sequence shown here is derived from an EMBL/GenBank/DDBJ whole genome shotgun (WGS) entry which is preliminary data.</text>
</comment>
<protein>
    <submittedName>
        <fullName evidence="1">11546_t:CDS:1</fullName>
    </submittedName>
</protein>
<accession>A0ACA9QAM4</accession>
<gene>
    <name evidence="1" type="ORF">RPERSI_LOCUS13528</name>
</gene>
<keyword evidence="2" id="KW-1185">Reference proteome</keyword>
<dbReference type="Proteomes" id="UP000789920">
    <property type="component" value="Unassembled WGS sequence"/>
</dbReference>
<proteinExistence type="predicted"/>
<reference evidence="1" key="1">
    <citation type="submission" date="2021-06" db="EMBL/GenBank/DDBJ databases">
        <authorList>
            <person name="Kallberg Y."/>
            <person name="Tangrot J."/>
            <person name="Rosling A."/>
        </authorList>
    </citation>
    <scope>NUCLEOTIDE SEQUENCE</scope>
    <source>
        <strain evidence="1">MA461A</strain>
    </source>
</reference>
<evidence type="ECO:0000313" key="2">
    <source>
        <dbReference type="Proteomes" id="UP000789920"/>
    </source>
</evidence>
<feature type="non-terminal residue" evidence="1">
    <location>
        <position position="141"/>
    </location>
</feature>
<evidence type="ECO:0000313" key="1">
    <source>
        <dbReference type="EMBL" id="CAG8744669.1"/>
    </source>
</evidence>
<name>A0ACA9QAM4_9GLOM</name>
<organism evidence="1 2">
    <name type="scientific">Racocetra persica</name>
    <dbReference type="NCBI Taxonomy" id="160502"/>
    <lineage>
        <taxon>Eukaryota</taxon>
        <taxon>Fungi</taxon>
        <taxon>Fungi incertae sedis</taxon>
        <taxon>Mucoromycota</taxon>
        <taxon>Glomeromycotina</taxon>
        <taxon>Glomeromycetes</taxon>
        <taxon>Diversisporales</taxon>
        <taxon>Gigasporaceae</taxon>
        <taxon>Racocetra</taxon>
    </lineage>
</organism>
<sequence>MVDDNDENFPYEIYNKKRREDAIYPTCIRNEKHFKGQLNVLVSFNKRDKPWQWMPLKSLKYGQQLLRNFRTYKARQRRKQENSNFISNEMNNIDKVWGNEMMVDQEIIRSSIETKDEEDRVKYVDKKFYLNILHSRVSLQS</sequence>
<dbReference type="EMBL" id="CAJVQC010030106">
    <property type="protein sequence ID" value="CAG8744669.1"/>
    <property type="molecule type" value="Genomic_DNA"/>
</dbReference>